<feature type="region of interest" description="Disordered" evidence="1">
    <location>
        <begin position="1"/>
        <end position="25"/>
    </location>
</feature>
<gene>
    <name evidence="2" type="ORF">T440DRAFT_539502</name>
</gene>
<feature type="region of interest" description="Disordered" evidence="1">
    <location>
        <begin position="569"/>
        <end position="715"/>
    </location>
</feature>
<organism evidence="2 3">
    <name type="scientific">Plenodomus tracheiphilus IPT5</name>
    <dbReference type="NCBI Taxonomy" id="1408161"/>
    <lineage>
        <taxon>Eukaryota</taxon>
        <taxon>Fungi</taxon>
        <taxon>Dikarya</taxon>
        <taxon>Ascomycota</taxon>
        <taxon>Pezizomycotina</taxon>
        <taxon>Dothideomycetes</taxon>
        <taxon>Pleosporomycetidae</taxon>
        <taxon>Pleosporales</taxon>
        <taxon>Pleosporineae</taxon>
        <taxon>Leptosphaeriaceae</taxon>
        <taxon>Plenodomus</taxon>
    </lineage>
</organism>
<feature type="compositionally biased region" description="Polar residues" evidence="1">
    <location>
        <begin position="654"/>
        <end position="667"/>
    </location>
</feature>
<evidence type="ECO:0000313" key="2">
    <source>
        <dbReference type="EMBL" id="KAF2855283.1"/>
    </source>
</evidence>
<dbReference type="Proteomes" id="UP000799423">
    <property type="component" value="Unassembled WGS sequence"/>
</dbReference>
<evidence type="ECO:0000313" key="3">
    <source>
        <dbReference type="Proteomes" id="UP000799423"/>
    </source>
</evidence>
<proteinExistence type="predicted"/>
<feature type="compositionally biased region" description="Basic and acidic residues" evidence="1">
    <location>
        <begin position="342"/>
        <end position="351"/>
    </location>
</feature>
<feature type="compositionally biased region" description="Polar residues" evidence="1">
    <location>
        <begin position="14"/>
        <end position="25"/>
    </location>
</feature>
<feature type="compositionally biased region" description="Polar residues" evidence="1">
    <location>
        <begin position="691"/>
        <end position="707"/>
    </location>
</feature>
<feature type="region of interest" description="Disordered" evidence="1">
    <location>
        <begin position="49"/>
        <end position="76"/>
    </location>
</feature>
<feature type="compositionally biased region" description="Basic residues" evidence="1">
    <location>
        <begin position="482"/>
        <end position="492"/>
    </location>
</feature>
<feature type="compositionally biased region" description="Low complexity" evidence="1">
    <location>
        <begin position="413"/>
        <end position="422"/>
    </location>
</feature>
<feature type="compositionally biased region" description="Low complexity" evidence="1">
    <location>
        <begin position="225"/>
        <end position="237"/>
    </location>
</feature>
<dbReference type="EMBL" id="MU006291">
    <property type="protein sequence ID" value="KAF2855283.1"/>
    <property type="molecule type" value="Genomic_DNA"/>
</dbReference>
<feature type="compositionally biased region" description="Polar residues" evidence="1">
    <location>
        <begin position="187"/>
        <end position="205"/>
    </location>
</feature>
<feature type="compositionally biased region" description="Acidic residues" evidence="1">
    <location>
        <begin position="618"/>
        <end position="627"/>
    </location>
</feature>
<feature type="region of interest" description="Disordered" evidence="1">
    <location>
        <begin position="187"/>
        <end position="422"/>
    </location>
</feature>
<feature type="region of interest" description="Disordered" evidence="1">
    <location>
        <begin position="518"/>
        <end position="549"/>
    </location>
</feature>
<feature type="region of interest" description="Disordered" evidence="1">
    <location>
        <begin position="457"/>
        <end position="499"/>
    </location>
</feature>
<dbReference type="AlphaFoldDB" id="A0A6A7BIR9"/>
<feature type="compositionally biased region" description="Polar residues" evidence="1">
    <location>
        <begin position="359"/>
        <end position="396"/>
    </location>
</feature>
<feature type="region of interest" description="Disordered" evidence="1">
    <location>
        <begin position="728"/>
        <end position="752"/>
    </location>
</feature>
<feature type="compositionally biased region" description="Polar residues" evidence="1">
    <location>
        <begin position="537"/>
        <end position="547"/>
    </location>
</feature>
<sequence length="848" mass="93032">MEDIRSRLRPLLQTGMTGSQTPESSEFSNAWDLIEYIVRERGTLYSVGDLLPAPSGDNEQNEPDNTDPIPYEPGVTPRTREEVLSLPFRERIITEVILSHEFIQAGLNLLNCIWQTDVKVAHPECVIFTDRYGYLIPPVCKMLFLREIENSWIIVVRYKTSDTNAVIENDIASRAYSYGNLNLGTPQPRYSNPCRSTSSYKNHISASPPPSLRPEPRELRGLKGGSSLPPSWPSPYGIDDCSERPVSLPPPSPRPKPRELPGLKGESTSPLTTSRGSSLPPSWPTHLGHDERSERPVSLPPQSPRSKPLEFPDAKGGTTSEGMPPPPRRSSHIVSSNFTYGSREKNADAKASDSLLHAQHSSDGHTSGSEAMQKTATAQSNQENAMARQTSQNQVEGDQMAHEDDSEVVLHRQSSQKLQLGLQSDLTAQPVAAGRIDRHDSCYTPVAPKVTSCYTKRLPSSGLYSGGTKSITAAGEASQPKPSHKTKRRPRPRAWSPDYTKDVGIQYRLQVLQQASQKRLVSDPMARSADEDEVVPASQNEGTSVNPKKNVEHLMKHLLFGTLFGPSAEAPEDLTEVGQLDFRPLGSRSPDEGMRAEGSPSLLPSLIPRDPDTLTGDMDTELDEDTEERPAKRQKTASESAEEEPNGPLDKGVATTTEASTDLSNNGKGVITRAMIKRAASSPPVEEAPPTSKSSIFSSTAQATTPLVTPKPNSRPIIEEVARSIFSIPTIPTPTRPTTFNRPQRDDLDVDPETEMNARLLSQRDDPVLAMEQVVRDVEVGAGAVEDGGADVEGDPVFVWPDGLLDAEEEEEEVVPGWDMWKDIEIPWEEREHVIARVGDWKGKGNAK</sequence>
<reference evidence="2" key="1">
    <citation type="submission" date="2020-01" db="EMBL/GenBank/DDBJ databases">
        <authorList>
            <consortium name="DOE Joint Genome Institute"/>
            <person name="Haridas S."/>
            <person name="Albert R."/>
            <person name="Binder M."/>
            <person name="Bloem J."/>
            <person name="Labutti K."/>
            <person name="Salamov A."/>
            <person name="Andreopoulos B."/>
            <person name="Baker S.E."/>
            <person name="Barry K."/>
            <person name="Bills G."/>
            <person name="Bluhm B.H."/>
            <person name="Cannon C."/>
            <person name="Castanera R."/>
            <person name="Culley D.E."/>
            <person name="Daum C."/>
            <person name="Ezra D."/>
            <person name="Gonzalez J.B."/>
            <person name="Henrissat B."/>
            <person name="Kuo A."/>
            <person name="Liang C."/>
            <person name="Lipzen A."/>
            <person name="Lutzoni F."/>
            <person name="Magnuson J."/>
            <person name="Mondo S."/>
            <person name="Nolan M."/>
            <person name="Ohm R."/>
            <person name="Pangilinan J."/>
            <person name="Park H.-J."/>
            <person name="Ramirez L."/>
            <person name="Alfaro M."/>
            <person name="Sun H."/>
            <person name="Tritt A."/>
            <person name="Yoshinaga Y."/>
            <person name="Zwiers L.-H."/>
            <person name="Turgeon B.G."/>
            <person name="Goodwin S.B."/>
            <person name="Spatafora J.W."/>
            <person name="Crous P.W."/>
            <person name="Grigoriev I.V."/>
        </authorList>
    </citation>
    <scope>NUCLEOTIDE SEQUENCE</scope>
    <source>
        <strain evidence="2">IPT5</strain>
    </source>
</reference>
<evidence type="ECO:0000256" key="1">
    <source>
        <dbReference type="SAM" id="MobiDB-lite"/>
    </source>
</evidence>
<feature type="compositionally biased region" description="Polar residues" evidence="1">
    <location>
        <begin position="266"/>
        <end position="280"/>
    </location>
</feature>
<accession>A0A6A7BIR9</accession>
<feature type="compositionally biased region" description="Low complexity" evidence="1">
    <location>
        <begin position="679"/>
        <end position="690"/>
    </location>
</feature>
<protein>
    <submittedName>
        <fullName evidence="2">Uncharacterized protein</fullName>
    </submittedName>
</protein>
<name>A0A6A7BIR9_9PLEO</name>
<keyword evidence="3" id="KW-1185">Reference proteome</keyword>